<organism evidence="2 3">
    <name type="scientific">Carnegiea gigantea</name>
    <dbReference type="NCBI Taxonomy" id="171969"/>
    <lineage>
        <taxon>Eukaryota</taxon>
        <taxon>Viridiplantae</taxon>
        <taxon>Streptophyta</taxon>
        <taxon>Embryophyta</taxon>
        <taxon>Tracheophyta</taxon>
        <taxon>Spermatophyta</taxon>
        <taxon>Magnoliopsida</taxon>
        <taxon>eudicotyledons</taxon>
        <taxon>Gunneridae</taxon>
        <taxon>Pentapetalae</taxon>
        <taxon>Caryophyllales</taxon>
        <taxon>Cactineae</taxon>
        <taxon>Cactaceae</taxon>
        <taxon>Cactoideae</taxon>
        <taxon>Echinocereeae</taxon>
        <taxon>Carnegiea</taxon>
    </lineage>
</organism>
<feature type="transmembrane region" description="Helical" evidence="1">
    <location>
        <begin position="62"/>
        <end position="81"/>
    </location>
</feature>
<gene>
    <name evidence="2" type="ORF">Cgig2_002223</name>
</gene>
<name>A0A9Q1KRB7_9CARY</name>
<keyword evidence="1" id="KW-0472">Membrane</keyword>
<feature type="transmembrane region" description="Helical" evidence="1">
    <location>
        <begin position="29"/>
        <end position="50"/>
    </location>
</feature>
<keyword evidence="1" id="KW-1133">Transmembrane helix</keyword>
<keyword evidence="1" id="KW-0812">Transmembrane</keyword>
<evidence type="ECO:0000313" key="2">
    <source>
        <dbReference type="EMBL" id="KAJ8449426.1"/>
    </source>
</evidence>
<dbReference type="Proteomes" id="UP001153076">
    <property type="component" value="Unassembled WGS sequence"/>
</dbReference>
<reference evidence="2" key="1">
    <citation type="submission" date="2022-04" db="EMBL/GenBank/DDBJ databases">
        <title>Carnegiea gigantea Genome sequencing and assembly v2.</title>
        <authorList>
            <person name="Copetti D."/>
            <person name="Sanderson M.J."/>
            <person name="Burquez A."/>
            <person name="Wojciechowski M.F."/>
        </authorList>
    </citation>
    <scope>NUCLEOTIDE SEQUENCE</scope>
    <source>
        <strain evidence="2">SGP5-SGP5p</strain>
        <tissue evidence="2">Aerial part</tissue>
    </source>
</reference>
<evidence type="ECO:0000313" key="3">
    <source>
        <dbReference type="Proteomes" id="UP001153076"/>
    </source>
</evidence>
<proteinExistence type="predicted"/>
<keyword evidence="3" id="KW-1185">Reference proteome</keyword>
<sequence>MEDDEEEGMDADENVNMFLNLENIEDVEIFLYFMLYCLDMEWFLSFVMLLLPVNSEESMLDVVVLVVIFSSKWHPMVIMYYDVVLKNRCLLDFAYVHLTSCCSEQLKFCLLWFSLTPIKKSMMQIIMPKTSRLKLPIVSNPFVPCHAIPQYWTNSISFSYETIILYLVNALPNSCLGLYKGYEWKNAWASTGTWISTKGLMSIYASEGLHLSEAIELTAIGPRKILQIYYIMSSLDKYTQLIVCELLFILLTASVSRQTPNYYQRSSPITRNILTQTSNGLLKFRPYDSITFIVDSNDRHYYTISMYCHPSKGIYFVLWHNCNLPQPHRSNPVLDPRIYITLLLNIIGML</sequence>
<dbReference type="EMBL" id="JAKOGI010000021">
    <property type="protein sequence ID" value="KAJ8449426.1"/>
    <property type="molecule type" value="Genomic_DNA"/>
</dbReference>
<dbReference type="AlphaFoldDB" id="A0A9Q1KRB7"/>
<protein>
    <submittedName>
        <fullName evidence="2">Uncharacterized protein</fullName>
    </submittedName>
</protein>
<evidence type="ECO:0000256" key="1">
    <source>
        <dbReference type="SAM" id="Phobius"/>
    </source>
</evidence>
<accession>A0A9Q1KRB7</accession>
<comment type="caution">
    <text evidence="2">The sequence shown here is derived from an EMBL/GenBank/DDBJ whole genome shotgun (WGS) entry which is preliminary data.</text>
</comment>